<comment type="caution">
    <text evidence="13">The sequence shown here is derived from an EMBL/GenBank/DDBJ whole genome shotgun (WGS) entry which is preliminary data.</text>
</comment>
<keyword evidence="4" id="KW-0547">Nucleotide-binding</keyword>
<evidence type="ECO:0000256" key="1">
    <source>
        <dbReference type="ARBA" id="ARBA00012513"/>
    </source>
</evidence>
<organism evidence="13 14">
    <name type="scientific">Actinoalloteichus caeruleus DSM 43889</name>
    <dbReference type="NCBI Taxonomy" id="1120930"/>
    <lineage>
        <taxon>Bacteria</taxon>
        <taxon>Bacillati</taxon>
        <taxon>Actinomycetota</taxon>
        <taxon>Actinomycetes</taxon>
        <taxon>Pseudonocardiales</taxon>
        <taxon>Pseudonocardiaceae</taxon>
        <taxon>Actinoalloteichus</taxon>
        <taxon>Actinoalloteichus cyanogriseus</taxon>
    </lineage>
</organism>
<dbReference type="PROSITE" id="PS00108">
    <property type="entry name" value="PROTEIN_KINASE_ST"/>
    <property type="match status" value="1"/>
</dbReference>
<reference evidence="13 14" key="1">
    <citation type="submission" date="2022-06" db="EMBL/GenBank/DDBJ databases">
        <title>Genomic Encyclopedia of Type Strains, Phase I: the one thousand microbial genomes (KMG-I) project.</title>
        <authorList>
            <person name="Kyrpides N."/>
        </authorList>
    </citation>
    <scope>NUCLEOTIDE SEQUENCE [LARGE SCALE GENOMIC DNA]</scope>
    <source>
        <strain evidence="13 14">DSM 43889</strain>
    </source>
</reference>
<evidence type="ECO:0000313" key="13">
    <source>
        <dbReference type="EMBL" id="MCP2331858.1"/>
    </source>
</evidence>
<dbReference type="CDD" id="cd06577">
    <property type="entry name" value="PASTA_pknB"/>
    <property type="match status" value="4"/>
</dbReference>
<protein>
    <recommendedName>
        <fullName evidence="1">non-specific serine/threonine protein kinase</fullName>
        <ecNumber evidence="1">2.7.11.1</ecNumber>
    </recommendedName>
</protein>
<dbReference type="EMBL" id="AUBJ02000001">
    <property type="protein sequence ID" value="MCP2331858.1"/>
    <property type="molecule type" value="Genomic_DNA"/>
</dbReference>
<dbReference type="EC" id="2.7.11.1" evidence="1"/>
<evidence type="ECO:0000256" key="9">
    <source>
        <dbReference type="SAM" id="MobiDB-lite"/>
    </source>
</evidence>
<sequence>MNQRGVDLTGATLEGRYRVESVLARGGMSVVYRGVDTRLERPVAIKVMDHRFSADRTFVERFVREARAAARLHHPAIVSVHDQGVDHSPTEDHVFLVMELVDGGTLRELLRQDGELPVPLALSVLEPVLSALGAAHGAGMVHRDVKPENILIGPNDAVKVADFGLVRAVSDAKLTSDSTILGTVAYLSPEQVETGVTDSRGDVYSAGIVLYEMLTGRPPYTGDSPLSVAYRHVNSDVPPPSEAVPGIPPALDELVLRATSRDPARRPADATAFRDELLRVRDALGVRRVPVPVPTAVWTPPPTTSTATPSSDGGAPPSPDGPPTERIPVTPPAGQHTQPGPPPPPHPGPAGGGPIGPQGTRALSRDEYASGQYGRPHGAEHAGHPTAPPTPPGGQRRGPVQDPYSTQRRRSRRSFVIWMAIVTVLALVIGVTAWWFGSGRWTSVPDLRGMSHADAVAALEEADLVPSLDHQFHDSVELGQVFDTGPEGGAEALRGSRVRVLVSKGLPVVPEVAVGISLDEANELVEDARLTPVRDEGLDQFSEEIAAGDVLGLDPEAGTEMAIGGEVRVVLSKGPPPVPVPDVTGQTRDEAVDTLTSAGFEPDVREEFAEGVEAGRVIRTSPDPGTEMLLGEDNRVEVVVSNAVQVPDVTGRRVDEARRDLEDADFAVEVDSWFGEERGRVFGQSPPGGAWVEPGSTVTLNNFPIF</sequence>
<feature type="domain" description="PASTA" evidence="12">
    <location>
        <begin position="643"/>
        <end position="704"/>
    </location>
</feature>
<keyword evidence="10" id="KW-0472">Membrane</keyword>
<dbReference type="PANTHER" id="PTHR43289">
    <property type="entry name" value="MITOGEN-ACTIVATED PROTEIN KINASE KINASE KINASE 20-RELATED"/>
    <property type="match status" value="1"/>
</dbReference>
<keyword evidence="5 13" id="KW-0418">Kinase</keyword>
<keyword evidence="10" id="KW-0812">Transmembrane</keyword>
<keyword evidence="10" id="KW-1133">Transmembrane helix</keyword>
<dbReference type="Gene3D" id="1.10.510.10">
    <property type="entry name" value="Transferase(Phosphotransferase) domain 1"/>
    <property type="match status" value="1"/>
</dbReference>
<evidence type="ECO:0000259" key="11">
    <source>
        <dbReference type="PROSITE" id="PS50011"/>
    </source>
</evidence>
<dbReference type="InterPro" id="IPR011009">
    <property type="entry name" value="Kinase-like_dom_sf"/>
</dbReference>
<feature type="domain" description="PASTA" evidence="12">
    <location>
        <begin position="442"/>
        <end position="504"/>
    </location>
</feature>
<evidence type="ECO:0000256" key="10">
    <source>
        <dbReference type="SAM" id="Phobius"/>
    </source>
</evidence>
<feature type="transmembrane region" description="Helical" evidence="10">
    <location>
        <begin position="415"/>
        <end position="436"/>
    </location>
</feature>
<dbReference type="Gene3D" id="3.30.200.20">
    <property type="entry name" value="Phosphorylase Kinase, domain 1"/>
    <property type="match status" value="1"/>
</dbReference>
<dbReference type="Pfam" id="PF03793">
    <property type="entry name" value="PASTA"/>
    <property type="match status" value="4"/>
</dbReference>
<dbReference type="Gene3D" id="3.30.10.20">
    <property type="match status" value="4"/>
</dbReference>
<evidence type="ECO:0000256" key="2">
    <source>
        <dbReference type="ARBA" id="ARBA00022527"/>
    </source>
</evidence>
<feature type="domain" description="Protein kinase" evidence="11">
    <location>
        <begin position="17"/>
        <end position="278"/>
    </location>
</feature>
<dbReference type="PROSITE" id="PS50011">
    <property type="entry name" value="PROTEIN_KINASE_DOM"/>
    <property type="match status" value="1"/>
</dbReference>
<dbReference type="PROSITE" id="PS51178">
    <property type="entry name" value="PASTA"/>
    <property type="match status" value="4"/>
</dbReference>
<dbReference type="InterPro" id="IPR000719">
    <property type="entry name" value="Prot_kinase_dom"/>
</dbReference>
<feature type="domain" description="PASTA" evidence="12">
    <location>
        <begin position="574"/>
        <end position="642"/>
    </location>
</feature>
<dbReference type="GO" id="GO:0004674">
    <property type="term" value="F:protein serine/threonine kinase activity"/>
    <property type="evidence" value="ECO:0007669"/>
    <property type="project" value="UniProtKB-KW"/>
</dbReference>
<keyword evidence="2 13" id="KW-0723">Serine/threonine-protein kinase</keyword>
<comment type="catalytic activity">
    <reaction evidence="7">
        <text>L-threonyl-[protein] + ATP = O-phospho-L-threonyl-[protein] + ADP + H(+)</text>
        <dbReference type="Rhea" id="RHEA:46608"/>
        <dbReference type="Rhea" id="RHEA-COMP:11060"/>
        <dbReference type="Rhea" id="RHEA-COMP:11605"/>
        <dbReference type="ChEBI" id="CHEBI:15378"/>
        <dbReference type="ChEBI" id="CHEBI:30013"/>
        <dbReference type="ChEBI" id="CHEBI:30616"/>
        <dbReference type="ChEBI" id="CHEBI:61977"/>
        <dbReference type="ChEBI" id="CHEBI:456216"/>
        <dbReference type="EC" id="2.7.11.1"/>
    </reaction>
</comment>
<dbReference type="Pfam" id="PF00069">
    <property type="entry name" value="Pkinase"/>
    <property type="match status" value="1"/>
</dbReference>
<accession>A0ABT1JI58</accession>
<evidence type="ECO:0000256" key="4">
    <source>
        <dbReference type="ARBA" id="ARBA00022741"/>
    </source>
</evidence>
<feature type="compositionally biased region" description="Pro residues" evidence="9">
    <location>
        <begin position="339"/>
        <end position="348"/>
    </location>
</feature>
<name>A0ABT1JI58_ACTCY</name>
<evidence type="ECO:0000259" key="12">
    <source>
        <dbReference type="PROSITE" id="PS51178"/>
    </source>
</evidence>
<feature type="region of interest" description="Disordered" evidence="9">
    <location>
        <begin position="293"/>
        <end position="409"/>
    </location>
</feature>
<keyword evidence="14" id="KW-1185">Reference proteome</keyword>
<evidence type="ECO:0000256" key="6">
    <source>
        <dbReference type="ARBA" id="ARBA00022840"/>
    </source>
</evidence>
<dbReference type="SMART" id="SM00740">
    <property type="entry name" value="PASTA"/>
    <property type="match status" value="4"/>
</dbReference>
<proteinExistence type="predicted"/>
<evidence type="ECO:0000256" key="8">
    <source>
        <dbReference type="ARBA" id="ARBA00048679"/>
    </source>
</evidence>
<dbReference type="Proteomes" id="UP000791080">
    <property type="component" value="Unassembled WGS sequence"/>
</dbReference>
<keyword evidence="6" id="KW-0067">ATP-binding</keyword>
<comment type="catalytic activity">
    <reaction evidence="8">
        <text>L-seryl-[protein] + ATP = O-phospho-L-seryl-[protein] + ADP + H(+)</text>
        <dbReference type="Rhea" id="RHEA:17989"/>
        <dbReference type="Rhea" id="RHEA-COMP:9863"/>
        <dbReference type="Rhea" id="RHEA-COMP:11604"/>
        <dbReference type="ChEBI" id="CHEBI:15378"/>
        <dbReference type="ChEBI" id="CHEBI:29999"/>
        <dbReference type="ChEBI" id="CHEBI:30616"/>
        <dbReference type="ChEBI" id="CHEBI:83421"/>
        <dbReference type="ChEBI" id="CHEBI:456216"/>
        <dbReference type="EC" id="2.7.11.1"/>
    </reaction>
</comment>
<dbReference type="InterPro" id="IPR005543">
    <property type="entry name" value="PASTA_dom"/>
</dbReference>
<dbReference type="InterPro" id="IPR008271">
    <property type="entry name" value="Ser/Thr_kinase_AS"/>
</dbReference>
<keyword evidence="3" id="KW-0808">Transferase</keyword>
<dbReference type="SMART" id="SM00220">
    <property type="entry name" value="S_TKc"/>
    <property type="match status" value="1"/>
</dbReference>
<gene>
    <name evidence="13" type="ORF">G443_002128</name>
</gene>
<evidence type="ECO:0000313" key="14">
    <source>
        <dbReference type="Proteomes" id="UP000791080"/>
    </source>
</evidence>
<evidence type="ECO:0000256" key="5">
    <source>
        <dbReference type="ARBA" id="ARBA00022777"/>
    </source>
</evidence>
<dbReference type="RefSeq" id="WP_035291803.1">
    <property type="nucleotide sequence ID" value="NZ_AUBJ02000001.1"/>
</dbReference>
<feature type="compositionally biased region" description="Low complexity" evidence="9">
    <location>
        <begin position="294"/>
        <end position="315"/>
    </location>
</feature>
<dbReference type="CDD" id="cd14014">
    <property type="entry name" value="STKc_PknB_like"/>
    <property type="match status" value="1"/>
</dbReference>
<evidence type="ECO:0000256" key="7">
    <source>
        <dbReference type="ARBA" id="ARBA00047899"/>
    </source>
</evidence>
<feature type="domain" description="PASTA" evidence="12">
    <location>
        <begin position="505"/>
        <end position="573"/>
    </location>
</feature>
<dbReference type="SUPFAM" id="SSF56112">
    <property type="entry name" value="Protein kinase-like (PK-like)"/>
    <property type="match status" value="1"/>
</dbReference>
<evidence type="ECO:0000256" key="3">
    <source>
        <dbReference type="ARBA" id="ARBA00022679"/>
    </source>
</evidence>
<dbReference type="PANTHER" id="PTHR43289:SF34">
    <property type="entry name" value="SERINE_THREONINE-PROTEIN KINASE YBDM-RELATED"/>
    <property type="match status" value="1"/>
</dbReference>